<dbReference type="InterPro" id="IPR017972">
    <property type="entry name" value="Cyt_P450_CS"/>
</dbReference>
<reference evidence="8 9" key="1">
    <citation type="journal article" date="2014" name="BMC Genomics">
        <title>Genome and secretome analysis of the hemibiotrophic fungal pathogen, Moniliophthora roreri, which causes frosty pod rot disease of cacao: mechanisms of the biotrophic and necrotrophic phases.</title>
        <authorList>
            <person name="Meinhardt L.W."/>
            <person name="Costa G.G.L."/>
            <person name="Thomazella D.P.T."/>
            <person name="Teixeira P.J.P.L."/>
            <person name="Carazzolle M.F."/>
            <person name="Schuster S.C."/>
            <person name="Carlson J.E."/>
            <person name="Guiltinan M.J."/>
            <person name="Mieczkowski P."/>
            <person name="Farmer A."/>
            <person name="Ramaraj T."/>
            <person name="Crozier J."/>
            <person name="Davis R.E."/>
            <person name="Shao J."/>
            <person name="Melnick R.L."/>
            <person name="Pereira G.A.G."/>
            <person name="Bailey B.A."/>
        </authorList>
    </citation>
    <scope>NUCLEOTIDE SEQUENCE [LARGE SCALE GENOMIC DNA]</scope>
    <source>
        <strain evidence="8 9">MCA 2997</strain>
    </source>
</reference>
<evidence type="ECO:0000256" key="7">
    <source>
        <dbReference type="RuleBase" id="RU000461"/>
    </source>
</evidence>
<dbReference type="GO" id="GO:0020037">
    <property type="term" value="F:heme binding"/>
    <property type="evidence" value="ECO:0007669"/>
    <property type="project" value="InterPro"/>
</dbReference>
<evidence type="ECO:0000313" key="9">
    <source>
        <dbReference type="Proteomes" id="UP000017559"/>
    </source>
</evidence>
<evidence type="ECO:0000256" key="6">
    <source>
        <dbReference type="PIRSR" id="PIRSR602403-1"/>
    </source>
</evidence>
<dbReference type="Pfam" id="PF00067">
    <property type="entry name" value="p450"/>
    <property type="match status" value="1"/>
</dbReference>
<protein>
    <submittedName>
        <fullName evidence="8">Benzoate 4-monooxygenase cytochrome p450</fullName>
    </submittedName>
</protein>
<comment type="pathway">
    <text evidence="2">Secondary metabolite biosynthesis.</text>
</comment>
<dbReference type="PROSITE" id="PS00086">
    <property type="entry name" value="CYTOCHROME_P450"/>
    <property type="match status" value="1"/>
</dbReference>
<keyword evidence="5 6" id="KW-0408">Iron</keyword>
<dbReference type="Proteomes" id="UP000017559">
    <property type="component" value="Unassembled WGS sequence"/>
</dbReference>
<dbReference type="GO" id="GO:0016705">
    <property type="term" value="F:oxidoreductase activity, acting on paired donors, with incorporation or reduction of molecular oxygen"/>
    <property type="evidence" value="ECO:0007669"/>
    <property type="project" value="InterPro"/>
</dbReference>
<evidence type="ECO:0000256" key="2">
    <source>
        <dbReference type="ARBA" id="ARBA00005179"/>
    </source>
</evidence>
<keyword evidence="7" id="KW-0560">Oxidoreductase</keyword>
<evidence type="ECO:0000313" key="8">
    <source>
        <dbReference type="EMBL" id="ESK91635.1"/>
    </source>
</evidence>
<dbReference type="InterPro" id="IPR050121">
    <property type="entry name" value="Cytochrome_P450_monoxygenase"/>
</dbReference>
<dbReference type="PRINTS" id="PR00465">
    <property type="entry name" value="EP450IV"/>
</dbReference>
<name>V2XGN9_MONRO</name>
<keyword evidence="7" id="KW-0503">Monooxygenase</keyword>
<feature type="binding site" description="axial binding residue" evidence="6">
    <location>
        <position position="534"/>
    </location>
    <ligand>
        <name>heme</name>
        <dbReference type="ChEBI" id="CHEBI:30413"/>
    </ligand>
    <ligandPart>
        <name>Fe</name>
        <dbReference type="ChEBI" id="CHEBI:18248"/>
    </ligandPart>
</feature>
<dbReference type="AlphaFoldDB" id="V2XGN9"/>
<dbReference type="SUPFAM" id="SSF48264">
    <property type="entry name" value="Cytochrome P450"/>
    <property type="match status" value="1"/>
</dbReference>
<dbReference type="PANTHER" id="PTHR24305">
    <property type="entry name" value="CYTOCHROME P450"/>
    <property type="match status" value="1"/>
</dbReference>
<dbReference type="EMBL" id="AWSO01000331">
    <property type="protein sequence ID" value="ESK91635.1"/>
    <property type="molecule type" value="Genomic_DNA"/>
</dbReference>
<evidence type="ECO:0000256" key="3">
    <source>
        <dbReference type="ARBA" id="ARBA00010617"/>
    </source>
</evidence>
<keyword evidence="6 7" id="KW-0349">Heme</keyword>
<dbReference type="Gene3D" id="1.10.630.10">
    <property type="entry name" value="Cytochrome P450"/>
    <property type="match status" value="1"/>
</dbReference>
<dbReference type="PANTHER" id="PTHR24305:SF152">
    <property type="entry name" value="P450, PUTATIVE (EUROFUNG)-RELATED"/>
    <property type="match status" value="1"/>
</dbReference>
<evidence type="ECO:0000256" key="1">
    <source>
        <dbReference type="ARBA" id="ARBA00001971"/>
    </source>
</evidence>
<dbReference type="GO" id="GO:0005506">
    <property type="term" value="F:iron ion binding"/>
    <property type="evidence" value="ECO:0007669"/>
    <property type="project" value="InterPro"/>
</dbReference>
<comment type="cofactor">
    <cofactor evidence="1 6">
        <name>heme</name>
        <dbReference type="ChEBI" id="CHEBI:30413"/>
    </cofactor>
</comment>
<comment type="caution">
    <text evidence="8">The sequence shown here is derived from an EMBL/GenBank/DDBJ whole genome shotgun (WGS) entry which is preliminary data.</text>
</comment>
<dbReference type="HOGENOM" id="CLU_001570_14_4_1"/>
<keyword evidence="4 6" id="KW-0479">Metal-binding</keyword>
<organism evidence="8 9">
    <name type="scientific">Moniliophthora roreri (strain MCA 2997)</name>
    <name type="common">Cocoa frosty pod rot fungus</name>
    <name type="synonym">Crinipellis roreri</name>
    <dbReference type="NCBI Taxonomy" id="1381753"/>
    <lineage>
        <taxon>Eukaryota</taxon>
        <taxon>Fungi</taxon>
        <taxon>Dikarya</taxon>
        <taxon>Basidiomycota</taxon>
        <taxon>Agaricomycotina</taxon>
        <taxon>Agaricomycetes</taxon>
        <taxon>Agaricomycetidae</taxon>
        <taxon>Agaricales</taxon>
        <taxon>Marasmiineae</taxon>
        <taxon>Marasmiaceae</taxon>
        <taxon>Moniliophthora</taxon>
    </lineage>
</organism>
<dbReference type="InterPro" id="IPR036396">
    <property type="entry name" value="Cyt_P450_sf"/>
</dbReference>
<comment type="similarity">
    <text evidence="3 7">Belongs to the cytochrome P450 family.</text>
</comment>
<dbReference type="KEGG" id="mrr:Moror_10681"/>
<proteinExistence type="inferred from homology"/>
<dbReference type="CDD" id="cd11062">
    <property type="entry name" value="CYP58-like"/>
    <property type="match status" value="1"/>
</dbReference>
<dbReference type="InterPro" id="IPR001128">
    <property type="entry name" value="Cyt_P450"/>
</dbReference>
<dbReference type="InterPro" id="IPR002403">
    <property type="entry name" value="Cyt_P450_E_grp-IV"/>
</dbReference>
<dbReference type="OrthoDB" id="1470350at2759"/>
<evidence type="ECO:0000256" key="5">
    <source>
        <dbReference type="ARBA" id="ARBA00023004"/>
    </source>
</evidence>
<dbReference type="GO" id="GO:0004497">
    <property type="term" value="F:monooxygenase activity"/>
    <property type="evidence" value="ECO:0007669"/>
    <property type="project" value="UniProtKB-KW"/>
</dbReference>
<accession>V2XGN9</accession>
<gene>
    <name evidence="8" type="ORF">Moror_10681</name>
</gene>
<evidence type="ECO:0000256" key="4">
    <source>
        <dbReference type="ARBA" id="ARBA00022723"/>
    </source>
</evidence>
<keyword evidence="9" id="KW-1185">Reference proteome</keyword>
<sequence length="591" mass="67256">MIEVDEEIVGSEIGAGSEYFHVQLEAVESLSQSSCTHVLPYANPATRILQFLSSPGLLRISAVWEVRRHNEEYKYRSRTWYWLIERSMEYPTVLYILAVIAISLIWRNIFLASPLSHFPGPLLAKWTRFYRFYYDVVVGGGWLSQLEHLHEVYGPVVRVGPKELHFADPAAYADIYSSPAKLPKDLELYKVFRFGLPPNLFTEDDPKAHAVIKSRLVSFFSRQAILKLEHVIQEQIDRLISQLIKNHKNTPANMHSAFRSVTLDIITQYVFRTNPDTTTYPSFEHPALRDLDERISTKWIFKHFPILVQVTNSLPTWLASLVVPGSAPQLATLELVSKLVDDALEQTQAEGPAEYDSKDRNVFYTIIRNAREKDQLEHQVTREYLICEGLDFRIAGTETVSNACYVGARCLIRDDEVRGKLTAELDKAWPDRDALMPLERLEKLPYLTAVIKESLRLSHGAVTPMTRIVPDSGATIIGHSVPPGTVVSTGNTFVHLNADIFPEPNQFHPERWTEAKDHSLDKYLVTFGKGPRSCLAINLGWSELYLILGNVFRKLELKSVSDLGSGLRFREFFEAIWEGDPLSVTVTERQS</sequence>